<feature type="region of interest" description="Disordered" evidence="1">
    <location>
        <begin position="218"/>
        <end position="284"/>
    </location>
</feature>
<gene>
    <name evidence="2" type="ORF">EOE66_20480</name>
</gene>
<dbReference type="RefSeq" id="WP_128230612.1">
    <property type="nucleotide sequence ID" value="NZ_SACR01000007.1"/>
</dbReference>
<keyword evidence="3" id="KW-1185">Reference proteome</keyword>
<evidence type="ECO:0000313" key="2">
    <source>
        <dbReference type="EMBL" id="RVU43327.1"/>
    </source>
</evidence>
<name>A0A437R9E5_9BURK</name>
<feature type="compositionally biased region" description="Low complexity" evidence="1">
    <location>
        <begin position="271"/>
        <end position="282"/>
    </location>
</feature>
<evidence type="ECO:0000256" key="1">
    <source>
        <dbReference type="SAM" id="MobiDB-lite"/>
    </source>
</evidence>
<dbReference type="InterPro" id="IPR012434">
    <property type="entry name" value="DUF1631"/>
</dbReference>
<dbReference type="OrthoDB" id="6188167at2"/>
<organism evidence="2 3">
    <name type="scientific">Rubrivivax rivuli</name>
    <dbReference type="NCBI Taxonomy" id="1862385"/>
    <lineage>
        <taxon>Bacteria</taxon>
        <taxon>Pseudomonadati</taxon>
        <taxon>Pseudomonadota</taxon>
        <taxon>Betaproteobacteria</taxon>
        <taxon>Burkholderiales</taxon>
        <taxon>Sphaerotilaceae</taxon>
        <taxon>Rubrivivax</taxon>
    </lineage>
</organism>
<reference evidence="2 3" key="1">
    <citation type="submission" date="2019-01" db="EMBL/GenBank/DDBJ databases">
        <authorList>
            <person name="Chen W.-M."/>
        </authorList>
    </citation>
    <scope>NUCLEOTIDE SEQUENCE [LARGE SCALE GENOMIC DNA]</scope>
    <source>
        <strain evidence="2 3">KYPY4</strain>
    </source>
</reference>
<proteinExistence type="predicted"/>
<dbReference type="AlphaFoldDB" id="A0A437R9E5"/>
<protein>
    <submittedName>
        <fullName evidence="2">DUF1631 family protein</fullName>
    </submittedName>
</protein>
<dbReference type="Pfam" id="PF07793">
    <property type="entry name" value="DUF1631"/>
    <property type="match status" value="2"/>
</dbReference>
<comment type="caution">
    <text evidence="2">The sequence shown here is derived from an EMBL/GenBank/DDBJ whole genome shotgun (WGS) entry which is preliminary data.</text>
</comment>
<accession>A0A437R9E5</accession>
<evidence type="ECO:0000313" key="3">
    <source>
        <dbReference type="Proteomes" id="UP000285575"/>
    </source>
</evidence>
<dbReference type="EMBL" id="SACR01000007">
    <property type="protein sequence ID" value="RVU43327.1"/>
    <property type="molecule type" value="Genomic_DNA"/>
</dbReference>
<sequence>MVQRPLSPAMRRFVDDELLRAPLLFDQLLDGTLDHTRKSLPTMAPLQRATTGELMQAMLSQRRRLGDYFMRSLQEQVDAELQNQPRHGATASTAPRRMSLALVDEEVVAMDVELSHIIEAIKSNAEYELRELQTYISALVGDMDVSVDHNPFRAETYARATWAAAQALPLSRGHQLAFMRSAGPALAQLLRTAYAASSSRLDAMGIEPAAHRTVILPSGTRRGSRSNEVTFSPDLHSIRDTMPGPIDAPLSYEGQGRQPGGSAASTPAFRPAGGSTAAAPGTPREHWTEIARTTSSRVDRQSIELVSRLFDAMLTDERVPEDVRMIISRLHGPAMRLALRDSSLLDRDKHPLWRFINRMVFECEMAPDPSDPERRQLLKTALGTAEQLVAEPEQNNALYRWALDRFESYLHKRLTRRLAAAASQIGALQKLEDKLLSGRTDAHSSFHGMLDVEALDTVPADLMEHSAPISRAETPTDTWLDGLRPGDWVRMFLQGRWVQARLLWPGERGEVFLFGDGASDTTWAVRRGALLAMHAARLAKSLKERSIVGSAAARVQEQMASAAA</sequence>
<dbReference type="Proteomes" id="UP000285575">
    <property type="component" value="Unassembled WGS sequence"/>
</dbReference>